<evidence type="ECO:0000313" key="1">
    <source>
        <dbReference type="EMBL" id="BAQ71278.1"/>
    </source>
</evidence>
<accession>A0A0D6B832</accession>
<sequence>MTLTPTSLDLPTGSQIILETLLTTDGKVESLLPLLELLNDPEPERSDLGQALLDALTRIAEELRRSSELREQHQAALQAMTGTIATFRHEMREELSDIRQMRAAFPDLFRRIDEMHELLFDPTDAGSDVSSEES</sequence>
<dbReference type="AlphaFoldDB" id="A0A0D6B832"/>
<organism evidence="1 2">
    <name type="scientific">Rhodovulum sulfidophilum</name>
    <name type="common">Rhodobacter sulfidophilus</name>
    <dbReference type="NCBI Taxonomy" id="35806"/>
    <lineage>
        <taxon>Bacteria</taxon>
        <taxon>Pseudomonadati</taxon>
        <taxon>Pseudomonadota</taxon>
        <taxon>Alphaproteobacteria</taxon>
        <taxon>Rhodobacterales</taxon>
        <taxon>Paracoccaceae</taxon>
        <taxon>Rhodovulum</taxon>
    </lineage>
</organism>
<protein>
    <submittedName>
        <fullName evidence="1">Uncharacterized protein</fullName>
    </submittedName>
</protein>
<dbReference type="Proteomes" id="UP000064912">
    <property type="component" value="Chromosome"/>
</dbReference>
<dbReference type="KEGG" id="rsu:NHU_04158"/>
<reference evidence="1 2" key="1">
    <citation type="submission" date="2015-02" db="EMBL/GenBank/DDBJ databases">
        <title>Genome sequene of Rhodovulum sulfidophilum DSM 2351.</title>
        <authorList>
            <person name="Nagao N."/>
        </authorList>
    </citation>
    <scope>NUCLEOTIDE SEQUENCE [LARGE SCALE GENOMIC DNA]</scope>
    <source>
        <strain evidence="1 2">DSM 2351</strain>
    </source>
</reference>
<name>A0A0D6B832_RHOSU</name>
<gene>
    <name evidence="1" type="ORF">NHU_04158</name>
</gene>
<evidence type="ECO:0000313" key="2">
    <source>
        <dbReference type="Proteomes" id="UP000064912"/>
    </source>
</evidence>
<dbReference type="EMBL" id="AP014800">
    <property type="protein sequence ID" value="BAQ71278.1"/>
    <property type="molecule type" value="Genomic_DNA"/>
</dbReference>
<proteinExistence type="predicted"/>